<dbReference type="InterPro" id="IPR052163">
    <property type="entry name" value="DGC-Regulatory_Protein"/>
</dbReference>
<dbReference type="GO" id="GO:0003824">
    <property type="term" value="F:catalytic activity"/>
    <property type="evidence" value="ECO:0007669"/>
    <property type="project" value="UniProtKB-ARBA"/>
</dbReference>
<dbReference type="FunFam" id="3.30.70.270:FF:000001">
    <property type="entry name" value="Diguanylate cyclase domain protein"/>
    <property type="match status" value="1"/>
</dbReference>
<dbReference type="CDD" id="cd01949">
    <property type="entry name" value="GGDEF"/>
    <property type="match status" value="1"/>
</dbReference>
<sequence>MSGHSLSYKKLLNALECGVMILDLELNILFWNDWLTAYTDVSISKALKSQLNQLFPEVRPEGLKRQMRATLALQAPMFYGSLPDNQLLEVPLNRIMNPIFKSMQQSITLAPYDVKNGLVALILNDQTSLKEAQHRLEAKVEEVKKMQSGYLDIIDQQILLIKCDYRGRINKVSSAFLQVSKYTKDELVGISLEEFIKLGQLDEVNTEEIWEQVNSGVAWNGELAKTRKDGSKIWLSAVVTPSLLSSGKINEINVILADISDKKKIELISTTDPLTGIANRKKFAEALEREIQVATRYGTGFSVAICDLDHFKKINDTFGHQIGDQVLVGTCRIFEREIRETDYLARWGGEEFVLLFPHVDLRTTQGILEKIRNALALHPFEQAGQVTASFGATAFKLGDKDHSLLERADRALYKSKNDGRNRVTIF</sequence>
<proteinExistence type="predicted"/>
<evidence type="ECO:0008006" key="5">
    <source>
        <dbReference type="Google" id="ProtNLM"/>
    </source>
</evidence>
<dbReference type="STRING" id="1817772.A2527_07885"/>
<dbReference type="Pfam" id="PF00990">
    <property type="entry name" value="GGDEF"/>
    <property type="match status" value="1"/>
</dbReference>
<dbReference type="NCBIfam" id="TIGR00254">
    <property type="entry name" value="GGDEF"/>
    <property type="match status" value="1"/>
</dbReference>
<feature type="domain" description="PAC" evidence="1">
    <location>
        <begin position="219"/>
        <end position="271"/>
    </location>
</feature>
<dbReference type="InterPro" id="IPR000160">
    <property type="entry name" value="GGDEF_dom"/>
</dbReference>
<evidence type="ECO:0000259" key="1">
    <source>
        <dbReference type="PROSITE" id="PS50113"/>
    </source>
</evidence>
<dbReference type="SMART" id="SM00267">
    <property type="entry name" value="GGDEF"/>
    <property type="match status" value="1"/>
</dbReference>
<dbReference type="InterPro" id="IPR000014">
    <property type="entry name" value="PAS"/>
</dbReference>
<accession>A0A1F6GAE7</accession>
<comment type="caution">
    <text evidence="3">The sequence shown here is derived from an EMBL/GenBank/DDBJ whole genome shotgun (WGS) entry which is preliminary data.</text>
</comment>
<dbReference type="PANTHER" id="PTHR46663:SF4">
    <property type="entry name" value="DIGUANYLATE CYCLASE DGCT-RELATED"/>
    <property type="match status" value="1"/>
</dbReference>
<evidence type="ECO:0000313" key="4">
    <source>
        <dbReference type="Proteomes" id="UP000178449"/>
    </source>
</evidence>
<name>A0A1F6GAE7_9PROT</name>
<feature type="domain" description="GGDEF" evidence="2">
    <location>
        <begin position="299"/>
        <end position="426"/>
    </location>
</feature>
<dbReference type="Pfam" id="PF13426">
    <property type="entry name" value="PAS_9"/>
    <property type="match status" value="1"/>
</dbReference>
<protein>
    <recommendedName>
        <fullName evidence="5">Diguanylate cyclase</fullName>
    </recommendedName>
</protein>
<organism evidence="3 4">
    <name type="scientific">Candidatus Lambdaproteobacteria bacterium RIFOXYD2_FULL_50_16</name>
    <dbReference type="NCBI Taxonomy" id="1817772"/>
    <lineage>
        <taxon>Bacteria</taxon>
        <taxon>Pseudomonadati</taxon>
        <taxon>Pseudomonadota</taxon>
        <taxon>Candidatus Lambdaproteobacteria</taxon>
    </lineage>
</organism>
<dbReference type="SUPFAM" id="SSF55073">
    <property type="entry name" value="Nucleotide cyclase"/>
    <property type="match status" value="1"/>
</dbReference>
<dbReference type="SMART" id="SM00091">
    <property type="entry name" value="PAS"/>
    <property type="match status" value="2"/>
</dbReference>
<dbReference type="CDD" id="cd00130">
    <property type="entry name" value="PAS"/>
    <property type="match status" value="2"/>
</dbReference>
<dbReference type="PROSITE" id="PS50113">
    <property type="entry name" value="PAC"/>
    <property type="match status" value="1"/>
</dbReference>
<dbReference type="Pfam" id="PF13188">
    <property type="entry name" value="PAS_8"/>
    <property type="match status" value="1"/>
</dbReference>
<dbReference type="AlphaFoldDB" id="A0A1F6GAE7"/>
<dbReference type="InterPro" id="IPR000700">
    <property type="entry name" value="PAS-assoc_C"/>
</dbReference>
<reference evidence="3 4" key="1">
    <citation type="journal article" date="2016" name="Nat. Commun.">
        <title>Thousands of microbial genomes shed light on interconnected biogeochemical processes in an aquifer system.</title>
        <authorList>
            <person name="Anantharaman K."/>
            <person name="Brown C.T."/>
            <person name="Hug L.A."/>
            <person name="Sharon I."/>
            <person name="Castelle C.J."/>
            <person name="Probst A.J."/>
            <person name="Thomas B.C."/>
            <person name="Singh A."/>
            <person name="Wilkins M.J."/>
            <person name="Karaoz U."/>
            <person name="Brodie E.L."/>
            <person name="Williams K.H."/>
            <person name="Hubbard S.S."/>
            <person name="Banfield J.F."/>
        </authorList>
    </citation>
    <scope>NUCLEOTIDE SEQUENCE [LARGE SCALE GENOMIC DNA]</scope>
</reference>
<dbReference type="Gene3D" id="3.30.450.20">
    <property type="entry name" value="PAS domain"/>
    <property type="match status" value="2"/>
</dbReference>
<dbReference type="InterPro" id="IPR035965">
    <property type="entry name" value="PAS-like_dom_sf"/>
</dbReference>
<dbReference type="Gene3D" id="3.30.70.270">
    <property type="match status" value="1"/>
</dbReference>
<dbReference type="PANTHER" id="PTHR46663">
    <property type="entry name" value="DIGUANYLATE CYCLASE DGCT-RELATED"/>
    <property type="match status" value="1"/>
</dbReference>
<dbReference type="SUPFAM" id="SSF55785">
    <property type="entry name" value="PYP-like sensor domain (PAS domain)"/>
    <property type="match status" value="2"/>
</dbReference>
<evidence type="ECO:0000259" key="2">
    <source>
        <dbReference type="PROSITE" id="PS50887"/>
    </source>
</evidence>
<dbReference type="PROSITE" id="PS50887">
    <property type="entry name" value="GGDEF"/>
    <property type="match status" value="1"/>
</dbReference>
<dbReference type="Proteomes" id="UP000178449">
    <property type="component" value="Unassembled WGS sequence"/>
</dbReference>
<evidence type="ECO:0000313" key="3">
    <source>
        <dbReference type="EMBL" id="OGG95086.1"/>
    </source>
</evidence>
<gene>
    <name evidence="3" type="ORF">A2527_07885</name>
</gene>
<dbReference type="EMBL" id="MFNE01000026">
    <property type="protein sequence ID" value="OGG95086.1"/>
    <property type="molecule type" value="Genomic_DNA"/>
</dbReference>
<dbReference type="NCBIfam" id="TIGR00229">
    <property type="entry name" value="sensory_box"/>
    <property type="match status" value="1"/>
</dbReference>
<dbReference type="InterPro" id="IPR043128">
    <property type="entry name" value="Rev_trsase/Diguanyl_cyclase"/>
</dbReference>
<dbReference type="InterPro" id="IPR029787">
    <property type="entry name" value="Nucleotide_cyclase"/>
</dbReference>